<evidence type="ECO:0000313" key="3">
    <source>
        <dbReference type="Proteomes" id="UP000054217"/>
    </source>
</evidence>
<protein>
    <submittedName>
        <fullName evidence="2">Uncharacterized protein</fullName>
    </submittedName>
</protein>
<reference evidence="2 3" key="1">
    <citation type="submission" date="2014-04" db="EMBL/GenBank/DDBJ databases">
        <authorList>
            <consortium name="DOE Joint Genome Institute"/>
            <person name="Kuo A."/>
            <person name="Kohler A."/>
            <person name="Costa M.D."/>
            <person name="Nagy L.G."/>
            <person name="Floudas D."/>
            <person name="Copeland A."/>
            <person name="Barry K.W."/>
            <person name="Cichocki N."/>
            <person name="Veneault-Fourrey C."/>
            <person name="LaButti K."/>
            <person name="Lindquist E.A."/>
            <person name="Lipzen A."/>
            <person name="Lundell T."/>
            <person name="Morin E."/>
            <person name="Murat C."/>
            <person name="Sun H."/>
            <person name="Tunlid A."/>
            <person name="Henrissat B."/>
            <person name="Grigoriev I.V."/>
            <person name="Hibbett D.S."/>
            <person name="Martin F."/>
            <person name="Nordberg H.P."/>
            <person name="Cantor M.N."/>
            <person name="Hua S.X."/>
        </authorList>
    </citation>
    <scope>NUCLEOTIDE SEQUENCE [LARGE SCALE GENOMIC DNA]</scope>
    <source>
        <strain evidence="2 3">Marx 270</strain>
    </source>
</reference>
<evidence type="ECO:0000256" key="1">
    <source>
        <dbReference type="SAM" id="MobiDB-lite"/>
    </source>
</evidence>
<dbReference type="AlphaFoldDB" id="A0A0C3N326"/>
<feature type="region of interest" description="Disordered" evidence="1">
    <location>
        <begin position="1"/>
        <end position="23"/>
    </location>
</feature>
<dbReference type="EMBL" id="KN832068">
    <property type="protein sequence ID" value="KIN95439.1"/>
    <property type="molecule type" value="Genomic_DNA"/>
</dbReference>
<keyword evidence="3" id="KW-1185">Reference proteome</keyword>
<dbReference type="InParanoid" id="A0A0C3N326"/>
<dbReference type="HOGENOM" id="CLU_2688788_0_0_1"/>
<accession>A0A0C3N326</accession>
<organism evidence="2 3">
    <name type="scientific">Pisolithus tinctorius Marx 270</name>
    <dbReference type="NCBI Taxonomy" id="870435"/>
    <lineage>
        <taxon>Eukaryota</taxon>
        <taxon>Fungi</taxon>
        <taxon>Dikarya</taxon>
        <taxon>Basidiomycota</taxon>
        <taxon>Agaricomycotina</taxon>
        <taxon>Agaricomycetes</taxon>
        <taxon>Agaricomycetidae</taxon>
        <taxon>Boletales</taxon>
        <taxon>Sclerodermatineae</taxon>
        <taxon>Pisolithaceae</taxon>
        <taxon>Pisolithus</taxon>
    </lineage>
</organism>
<dbReference type="Proteomes" id="UP000054217">
    <property type="component" value="Unassembled WGS sequence"/>
</dbReference>
<evidence type="ECO:0000313" key="2">
    <source>
        <dbReference type="EMBL" id="KIN95439.1"/>
    </source>
</evidence>
<gene>
    <name evidence="2" type="ORF">M404DRAFT_316097</name>
</gene>
<name>A0A0C3N326_PISTI</name>
<proteinExistence type="predicted"/>
<reference evidence="3" key="2">
    <citation type="submission" date="2015-01" db="EMBL/GenBank/DDBJ databases">
        <title>Evolutionary Origins and Diversification of the Mycorrhizal Mutualists.</title>
        <authorList>
            <consortium name="DOE Joint Genome Institute"/>
            <consortium name="Mycorrhizal Genomics Consortium"/>
            <person name="Kohler A."/>
            <person name="Kuo A."/>
            <person name="Nagy L.G."/>
            <person name="Floudas D."/>
            <person name="Copeland A."/>
            <person name="Barry K.W."/>
            <person name="Cichocki N."/>
            <person name="Veneault-Fourrey C."/>
            <person name="LaButti K."/>
            <person name="Lindquist E.A."/>
            <person name="Lipzen A."/>
            <person name="Lundell T."/>
            <person name="Morin E."/>
            <person name="Murat C."/>
            <person name="Riley R."/>
            <person name="Ohm R."/>
            <person name="Sun H."/>
            <person name="Tunlid A."/>
            <person name="Henrissat B."/>
            <person name="Grigoriev I.V."/>
            <person name="Hibbett D.S."/>
            <person name="Martin F."/>
        </authorList>
    </citation>
    <scope>NUCLEOTIDE SEQUENCE [LARGE SCALE GENOMIC DNA]</scope>
    <source>
        <strain evidence="3">Marx 270</strain>
    </source>
</reference>
<sequence>MRPTFRRWKSGSGLHLKGGASESTKDGVHILNLFKVVRGKTRRCFCEGSGPASHEAMDCLSFRGTIGTQGIAEA</sequence>